<dbReference type="InterPro" id="IPR018076">
    <property type="entry name" value="T2SS_GspF_dom"/>
</dbReference>
<evidence type="ECO:0000256" key="5">
    <source>
        <dbReference type="ARBA" id="ARBA00023136"/>
    </source>
</evidence>
<dbReference type="PANTHER" id="PTHR35007:SF3">
    <property type="entry name" value="POSSIBLE CONSERVED ALANINE RICH MEMBRANE PROTEIN"/>
    <property type="match status" value="1"/>
</dbReference>
<sequence length="297" mass="32014">MSVGLLLWVGCGAVLLGGVVALIAYGRGSDQVASPRRVLRLASGERERRRTQIVVALVGAALGWLISGYVVALLIVPLLVFGLPWFLRATMQQHQGIDRLEALAEWTQRLSDVLLLGMGVEQALAGSLRTAPAAIEADVADLVGRIQSRMNPEEALRQFGDRLGDATADKVLATLLLRINDRGPGLARALTDMADSVREEVRQRRVIEADRAKHRSTIRWLVLVLVAVSGVIALDPSYAAPYATTAGQIVLAVDALLLVVIIAWMASMATHRPVPRFLEADGRSRVAGPVSVQEEES</sequence>
<dbReference type="RefSeq" id="WP_042444165.1">
    <property type="nucleotide sequence ID" value="NZ_BBPN01000006.1"/>
</dbReference>
<feature type="transmembrane region" description="Helical" evidence="6">
    <location>
        <begin position="220"/>
        <end position="240"/>
    </location>
</feature>
<dbReference type="Proteomes" id="UP000183015">
    <property type="component" value="Unassembled WGS sequence"/>
</dbReference>
<dbReference type="Pfam" id="PF00482">
    <property type="entry name" value="T2SSF"/>
    <property type="match status" value="1"/>
</dbReference>
<dbReference type="eggNOG" id="COG4965">
    <property type="taxonomic scope" value="Bacteria"/>
</dbReference>
<feature type="transmembrane region" description="Helical" evidence="6">
    <location>
        <begin position="246"/>
        <end position="266"/>
    </location>
</feature>
<evidence type="ECO:0000313" key="8">
    <source>
        <dbReference type="EMBL" id="SEL80251.1"/>
    </source>
</evidence>
<dbReference type="STRING" id="235985.SAMN05414137_11395"/>
<evidence type="ECO:0000256" key="1">
    <source>
        <dbReference type="ARBA" id="ARBA00004651"/>
    </source>
</evidence>
<accession>A0A1H7T5X5</accession>
<reference evidence="9" key="1">
    <citation type="submission" date="2016-10" db="EMBL/GenBank/DDBJ databases">
        <authorList>
            <person name="Varghese N."/>
        </authorList>
    </citation>
    <scope>NUCLEOTIDE SEQUENCE [LARGE SCALE GENOMIC DNA]</scope>
    <source>
        <strain evidence="9">DSM 45096 / BCRC 16803 / CGMCC 4.1857 / CIP 109030 / JCM 12277 / KCTC 19219 / NBRC 100920 / 33214</strain>
    </source>
</reference>
<evidence type="ECO:0000259" key="7">
    <source>
        <dbReference type="Pfam" id="PF00482"/>
    </source>
</evidence>
<keyword evidence="5 6" id="KW-0472">Membrane</keyword>
<proteinExistence type="predicted"/>
<keyword evidence="4 6" id="KW-1133">Transmembrane helix</keyword>
<gene>
    <name evidence="8" type="ORF">SAMN05414137_11395</name>
</gene>
<evidence type="ECO:0000256" key="2">
    <source>
        <dbReference type="ARBA" id="ARBA00022475"/>
    </source>
</evidence>
<feature type="transmembrane region" description="Helical" evidence="6">
    <location>
        <begin position="53"/>
        <end position="86"/>
    </location>
</feature>
<comment type="subcellular location">
    <subcellularLocation>
        <location evidence="1">Cell membrane</location>
        <topology evidence="1">Multi-pass membrane protein</topology>
    </subcellularLocation>
</comment>
<keyword evidence="9" id="KW-1185">Reference proteome</keyword>
<keyword evidence="3 6" id="KW-0812">Transmembrane</keyword>
<evidence type="ECO:0000256" key="4">
    <source>
        <dbReference type="ARBA" id="ARBA00022989"/>
    </source>
</evidence>
<evidence type="ECO:0000256" key="6">
    <source>
        <dbReference type="SAM" id="Phobius"/>
    </source>
</evidence>
<keyword evidence="2" id="KW-1003">Cell membrane</keyword>
<feature type="domain" description="Type II secretion system protein GspF" evidence="7">
    <location>
        <begin position="107"/>
        <end position="232"/>
    </location>
</feature>
<dbReference type="PANTHER" id="PTHR35007">
    <property type="entry name" value="INTEGRAL MEMBRANE PROTEIN-RELATED"/>
    <property type="match status" value="1"/>
</dbReference>
<protein>
    <submittedName>
        <fullName evidence="8">Flp pilus assembly protein TadB</fullName>
    </submittedName>
</protein>
<evidence type="ECO:0000313" key="9">
    <source>
        <dbReference type="Proteomes" id="UP000183015"/>
    </source>
</evidence>
<dbReference type="EMBL" id="FOAZ01000013">
    <property type="protein sequence ID" value="SEL80251.1"/>
    <property type="molecule type" value="Genomic_DNA"/>
</dbReference>
<name>A0A1H7T5X5_STRJI</name>
<evidence type="ECO:0000256" key="3">
    <source>
        <dbReference type="ARBA" id="ARBA00022692"/>
    </source>
</evidence>
<dbReference type="AlphaFoldDB" id="A0A1H7T5X5"/>
<organism evidence="8 9">
    <name type="scientific">Streptacidiphilus jiangxiensis</name>
    <dbReference type="NCBI Taxonomy" id="235985"/>
    <lineage>
        <taxon>Bacteria</taxon>
        <taxon>Bacillati</taxon>
        <taxon>Actinomycetota</taxon>
        <taxon>Actinomycetes</taxon>
        <taxon>Kitasatosporales</taxon>
        <taxon>Streptomycetaceae</taxon>
        <taxon>Streptacidiphilus</taxon>
    </lineage>
</organism>
<dbReference type="GO" id="GO:0005886">
    <property type="term" value="C:plasma membrane"/>
    <property type="evidence" value="ECO:0007669"/>
    <property type="project" value="UniProtKB-SubCell"/>
</dbReference>